<dbReference type="SMART" id="SM00368">
    <property type="entry name" value="LRR_RI"/>
    <property type="match status" value="3"/>
</dbReference>
<dbReference type="PANTHER" id="PTHR24113:SF12">
    <property type="entry name" value="RAN GTPASE-ACTIVATING PROTEIN 1"/>
    <property type="match status" value="1"/>
</dbReference>
<dbReference type="Gene3D" id="3.80.10.10">
    <property type="entry name" value="Ribonuclease Inhibitor"/>
    <property type="match status" value="2"/>
</dbReference>
<keyword evidence="3" id="KW-0677">Repeat</keyword>
<evidence type="ECO:0000313" key="5">
    <source>
        <dbReference type="Proteomes" id="UP001237642"/>
    </source>
</evidence>
<dbReference type="GO" id="GO:0006913">
    <property type="term" value="P:nucleocytoplasmic transport"/>
    <property type="evidence" value="ECO:0007669"/>
    <property type="project" value="TreeGrafter"/>
</dbReference>
<evidence type="ECO:0000256" key="1">
    <source>
        <dbReference type="ARBA" id="ARBA00022468"/>
    </source>
</evidence>
<reference evidence="4" key="1">
    <citation type="submission" date="2023-02" db="EMBL/GenBank/DDBJ databases">
        <title>Genome of toxic invasive species Heracleum sosnowskyi carries increased number of genes despite the absence of recent whole-genome duplications.</title>
        <authorList>
            <person name="Schelkunov M."/>
            <person name="Shtratnikova V."/>
            <person name="Makarenko M."/>
            <person name="Klepikova A."/>
            <person name="Omelchenko D."/>
            <person name="Novikova G."/>
            <person name="Obukhova E."/>
            <person name="Bogdanov V."/>
            <person name="Penin A."/>
            <person name="Logacheva M."/>
        </authorList>
    </citation>
    <scope>NUCLEOTIDE SEQUENCE</scope>
    <source>
        <strain evidence="4">Hsosn_3</strain>
        <tissue evidence="4">Leaf</tissue>
    </source>
</reference>
<name>A0AAD8M2Q3_9APIA</name>
<sequence>MISSLQFAGATKSTEFNMRIKIFKWELTQVRDNTKFLTCRNFGDEGLFFLAESLAYNQTLEEVNLSANGITGNGLIILYGFSGLASALLQSKTINAMYLNGNYCGALGAAALAKGVRALVSGLVLHKGKLTALDIGNNAISSKGAHHVAEFIKGSKTLTWISIYMNDIGDEILDKEAVEEVRAQREIPDIKPGYIIQLKVVVEVVSGDCIVVANESLEKRRVYLSSIRCLMLVNGRTEDSEILPNLPHSKALDLHLFSAINIS</sequence>
<protein>
    <submittedName>
        <fullName evidence="4">Uncharacterized protein</fullName>
    </submittedName>
</protein>
<evidence type="ECO:0000313" key="4">
    <source>
        <dbReference type="EMBL" id="KAK1357258.1"/>
    </source>
</evidence>
<dbReference type="InterPro" id="IPR001611">
    <property type="entry name" value="Leu-rich_rpt"/>
</dbReference>
<accession>A0AAD8M2Q3</accession>
<organism evidence="4 5">
    <name type="scientific">Heracleum sosnowskyi</name>
    <dbReference type="NCBI Taxonomy" id="360622"/>
    <lineage>
        <taxon>Eukaryota</taxon>
        <taxon>Viridiplantae</taxon>
        <taxon>Streptophyta</taxon>
        <taxon>Embryophyta</taxon>
        <taxon>Tracheophyta</taxon>
        <taxon>Spermatophyta</taxon>
        <taxon>Magnoliopsida</taxon>
        <taxon>eudicotyledons</taxon>
        <taxon>Gunneridae</taxon>
        <taxon>Pentapetalae</taxon>
        <taxon>asterids</taxon>
        <taxon>campanulids</taxon>
        <taxon>Apiales</taxon>
        <taxon>Apiaceae</taxon>
        <taxon>Apioideae</taxon>
        <taxon>apioid superclade</taxon>
        <taxon>Tordylieae</taxon>
        <taxon>Tordyliinae</taxon>
        <taxon>Heracleum</taxon>
    </lineage>
</organism>
<reference evidence="4" key="2">
    <citation type="submission" date="2023-05" db="EMBL/GenBank/DDBJ databases">
        <authorList>
            <person name="Schelkunov M.I."/>
        </authorList>
    </citation>
    <scope>NUCLEOTIDE SEQUENCE</scope>
    <source>
        <strain evidence="4">Hsosn_3</strain>
        <tissue evidence="4">Leaf</tissue>
    </source>
</reference>
<dbReference type="GO" id="GO:0048471">
    <property type="term" value="C:perinuclear region of cytoplasm"/>
    <property type="evidence" value="ECO:0007669"/>
    <property type="project" value="TreeGrafter"/>
</dbReference>
<proteinExistence type="predicted"/>
<keyword evidence="1" id="KW-0343">GTPase activation</keyword>
<evidence type="ECO:0000256" key="3">
    <source>
        <dbReference type="ARBA" id="ARBA00022737"/>
    </source>
</evidence>
<dbReference type="GO" id="GO:0005096">
    <property type="term" value="F:GTPase activator activity"/>
    <property type="evidence" value="ECO:0007669"/>
    <property type="project" value="UniProtKB-KW"/>
</dbReference>
<comment type="caution">
    <text evidence="4">The sequence shown here is derived from an EMBL/GenBank/DDBJ whole genome shotgun (WGS) entry which is preliminary data.</text>
</comment>
<dbReference type="EMBL" id="JAUIZM010000011">
    <property type="protein sequence ID" value="KAK1357258.1"/>
    <property type="molecule type" value="Genomic_DNA"/>
</dbReference>
<keyword evidence="5" id="KW-1185">Reference proteome</keyword>
<dbReference type="InterPro" id="IPR035437">
    <property type="entry name" value="SNase_OB-fold_sf"/>
</dbReference>
<dbReference type="Pfam" id="PF13516">
    <property type="entry name" value="LRR_6"/>
    <property type="match status" value="2"/>
</dbReference>
<dbReference type="Gene3D" id="2.40.50.90">
    <property type="match status" value="1"/>
</dbReference>
<dbReference type="Proteomes" id="UP001237642">
    <property type="component" value="Unassembled WGS sequence"/>
</dbReference>
<dbReference type="AlphaFoldDB" id="A0AAD8M2Q3"/>
<dbReference type="InterPro" id="IPR027038">
    <property type="entry name" value="RanGap"/>
</dbReference>
<keyword evidence="2" id="KW-0433">Leucine-rich repeat</keyword>
<dbReference type="GO" id="GO:0005634">
    <property type="term" value="C:nucleus"/>
    <property type="evidence" value="ECO:0007669"/>
    <property type="project" value="TreeGrafter"/>
</dbReference>
<dbReference type="GO" id="GO:0031267">
    <property type="term" value="F:small GTPase binding"/>
    <property type="evidence" value="ECO:0007669"/>
    <property type="project" value="TreeGrafter"/>
</dbReference>
<dbReference type="GO" id="GO:0005829">
    <property type="term" value="C:cytosol"/>
    <property type="evidence" value="ECO:0007669"/>
    <property type="project" value="TreeGrafter"/>
</dbReference>
<dbReference type="PANTHER" id="PTHR24113">
    <property type="entry name" value="RAN GTPASE-ACTIVATING PROTEIN 1"/>
    <property type="match status" value="1"/>
</dbReference>
<dbReference type="SUPFAM" id="SSF52047">
    <property type="entry name" value="RNI-like"/>
    <property type="match status" value="1"/>
</dbReference>
<dbReference type="InterPro" id="IPR032675">
    <property type="entry name" value="LRR_dom_sf"/>
</dbReference>
<evidence type="ECO:0000256" key="2">
    <source>
        <dbReference type="ARBA" id="ARBA00022614"/>
    </source>
</evidence>
<gene>
    <name evidence="4" type="ORF">POM88_050514</name>
</gene>